<gene>
    <name evidence="1" type="ORF">AVEN_33516_1</name>
</gene>
<name>A0A4Y2GQ85_ARAVE</name>
<dbReference type="EMBL" id="BGPR01001479">
    <property type="protein sequence ID" value="GBM54959.1"/>
    <property type="molecule type" value="Genomic_DNA"/>
</dbReference>
<evidence type="ECO:0000313" key="2">
    <source>
        <dbReference type="Proteomes" id="UP000499080"/>
    </source>
</evidence>
<reference evidence="1 2" key="1">
    <citation type="journal article" date="2019" name="Sci. Rep.">
        <title>Orb-weaving spider Araneus ventricosus genome elucidates the spidroin gene catalogue.</title>
        <authorList>
            <person name="Kono N."/>
            <person name="Nakamura H."/>
            <person name="Ohtoshi R."/>
            <person name="Moran D.A.P."/>
            <person name="Shinohara A."/>
            <person name="Yoshida Y."/>
            <person name="Fujiwara M."/>
            <person name="Mori M."/>
            <person name="Tomita M."/>
            <person name="Arakawa K."/>
        </authorList>
    </citation>
    <scope>NUCLEOTIDE SEQUENCE [LARGE SCALE GENOMIC DNA]</scope>
</reference>
<dbReference type="AlphaFoldDB" id="A0A4Y2GQ85"/>
<evidence type="ECO:0000313" key="1">
    <source>
        <dbReference type="EMBL" id="GBM54959.1"/>
    </source>
</evidence>
<accession>A0A4Y2GQ85</accession>
<protein>
    <submittedName>
        <fullName evidence="1">Uncharacterized protein</fullName>
    </submittedName>
</protein>
<comment type="caution">
    <text evidence="1">The sequence shown here is derived from an EMBL/GenBank/DDBJ whole genome shotgun (WGS) entry which is preliminary data.</text>
</comment>
<dbReference type="Proteomes" id="UP000499080">
    <property type="component" value="Unassembled WGS sequence"/>
</dbReference>
<keyword evidence="2" id="KW-1185">Reference proteome</keyword>
<proteinExistence type="predicted"/>
<organism evidence="1 2">
    <name type="scientific">Araneus ventricosus</name>
    <name type="common">Orbweaver spider</name>
    <name type="synonym">Epeira ventricosa</name>
    <dbReference type="NCBI Taxonomy" id="182803"/>
    <lineage>
        <taxon>Eukaryota</taxon>
        <taxon>Metazoa</taxon>
        <taxon>Ecdysozoa</taxon>
        <taxon>Arthropoda</taxon>
        <taxon>Chelicerata</taxon>
        <taxon>Arachnida</taxon>
        <taxon>Araneae</taxon>
        <taxon>Araneomorphae</taxon>
        <taxon>Entelegynae</taxon>
        <taxon>Araneoidea</taxon>
        <taxon>Araneidae</taxon>
        <taxon>Araneus</taxon>
    </lineage>
</organism>
<sequence length="135" mass="14975">MSKRYRGRYMATRLYKRSLNSSDPTKGYFYSVRQLSIGAIPAKHLATVTGSKVRQFHLSSDLSKQHHGVALSVFTSQLSLSLSSFPSSLLLKHLLSEPRGVADELFLGDSSTSWTNYPTAVVRLPSRLSLEVVNS</sequence>